<feature type="non-terminal residue" evidence="2">
    <location>
        <position position="1"/>
    </location>
</feature>
<evidence type="ECO:0000313" key="3">
    <source>
        <dbReference type="Proteomes" id="UP000813461"/>
    </source>
</evidence>
<keyword evidence="3" id="KW-1185">Reference proteome</keyword>
<evidence type="ECO:0000256" key="1">
    <source>
        <dbReference type="SAM" id="MobiDB-lite"/>
    </source>
</evidence>
<sequence>PPSGPALTASYGSRPISMINRTPDQPTNWSADHASSDDPVTPKRPVNTYRGKDPIKKIVQNKKLQAILGDKPIPGVRKKHRDERVELRMGVSRVMK</sequence>
<dbReference type="EMBL" id="JAGMVJ010000031">
    <property type="protein sequence ID" value="KAH7068718.1"/>
    <property type="molecule type" value="Genomic_DNA"/>
</dbReference>
<proteinExistence type="predicted"/>
<reference evidence="2" key="1">
    <citation type="journal article" date="2021" name="Nat. Commun.">
        <title>Genetic determinants of endophytism in the Arabidopsis root mycobiome.</title>
        <authorList>
            <person name="Mesny F."/>
            <person name="Miyauchi S."/>
            <person name="Thiergart T."/>
            <person name="Pickel B."/>
            <person name="Atanasova L."/>
            <person name="Karlsson M."/>
            <person name="Huettel B."/>
            <person name="Barry K.W."/>
            <person name="Haridas S."/>
            <person name="Chen C."/>
            <person name="Bauer D."/>
            <person name="Andreopoulos W."/>
            <person name="Pangilinan J."/>
            <person name="LaButti K."/>
            <person name="Riley R."/>
            <person name="Lipzen A."/>
            <person name="Clum A."/>
            <person name="Drula E."/>
            <person name="Henrissat B."/>
            <person name="Kohler A."/>
            <person name="Grigoriev I.V."/>
            <person name="Martin F.M."/>
            <person name="Hacquard S."/>
        </authorList>
    </citation>
    <scope>NUCLEOTIDE SEQUENCE</scope>
    <source>
        <strain evidence="2">MPI-SDFR-AT-0120</strain>
    </source>
</reference>
<feature type="region of interest" description="Disordered" evidence="1">
    <location>
        <begin position="1"/>
        <end position="53"/>
    </location>
</feature>
<dbReference type="Proteomes" id="UP000813461">
    <property type="component" value="Unassembled WGS sequence"/>
</dbReference>
<protein>
    <submittedName>
        <fullName evidence="2">Uncharacterized protein</fullName>
    </submittedName>
</protein>
<feature type="compositionally biased region" description="Polar residues" evidence="1">
    <location>
        <begin position="19"/>
        <end position="30"/>
    </location>
</feature>
<accession>A0A8K0VRV2</accession>
<dbReference type="AlphaFoldDB" id="A0A8K0VRV2"/>
<dbReference type="OrthoDB" id="3801552at2759"/>
<organism evidence="2 3">
    <name type="scientific">Paraphoma chrysanthemicola</name>
    <dbReference type="NCBI Taxonomy" id="798071"/>
    <lineage>
        <taxon>Eukaryota</taxon>
        <taxon>Fungi</taxon>
        <taxon>Dikarya</taxon>
        <taxon>Ascomycota</taxon>
        <taxon>Pezizomycotina</taxon>
        <taxon>Dothideomycetes</taxon>
        <taxon>Pleosporomycetidae</taxon>
        <taxon>Pleosporales</taxon>
        <taxon>Pleosporineae</taxon>
        <taxon>Phaeosphaeriaceae</taxon>
        <taxon>Paraphoma</taxon>
    </lineage>
</organism>
<name>A0A8K0VRV2_9PLEO</name>
<comment type="caution">
    <text evidence="2">The sequence shown here is derived from an EMBL/GenBank/DDBJ whole genome shotgun (WGS) entry which is preliminary data.</text>
</comment>
<gene>
    <name evidence="2" type="ORF">FB567DRAFT_457109</name>
</gene>
<evidence type="ECO:0000313" key="2">
    <source>
        <dbReference type="EMBL" id="KAH7068718.1"/>
    </source>
</evidence>